<feature type="compositionally biased region" description="Polar residues" evidence="2">
    <location>
        <begin position="190"/>
        <end position="199"/>
    </location>
</feature>
<keyword evidence="4" id="KW-1185">Reference proteome</keyword>
<keyword evidence="3" id="KW-0645">Protease</keyword>
<dbReference type="PANTHER" id="PTHR12756">
    <property type="entry name" value="CYTOSOLIC CARBOXYPEPTIDASE"/>
    <property type="match status" value="1"/>
</dbReference>
<evidence type="ECO:0000313" key="4">
    <source>
        <dbReference type="Proteomes" id="UP000887116"/>
    </source>
</evidence>
<dbReference type="Gene3D" id="3.40.630.10">
    <property type="entry name" value="Zn peptidases"/>
    <property type="match status" value="1"/>
</dbReference>
<evidence type="ECO:0000256" key="1">
    <source>
        <dbReference type="ARBA" id="ARBA00001947"/>
    </source>
</evidence>
<comment type="cofactor">
    <cofactor evidence="1">
        <name>Zn(2+)</name>
        <dbReference type="ChEBI" id="CHEBI:29105"/>
    </cofactor>
</comment>
<gene>
    <name evidence="3" type="ORF">TNCT_245791</name>
</gene>
<evidence type="ECO:0000256" key="2">
    <source>
        <dbReference type="SAM" id="MobiDB-lite"/>
    </source>
</evidence>
<keyword evidence="3" id="KW-0378">Hydrolase</keyword>
<evidence type="ECO:0000313" key="3">
    <source>
        <dbReference type="EMBL" id="GFQ92913.1"/>
    </source>
</evidence>
<dbReference type="GO" id="GO:0004180">
    <property type="term" value="F:carboxypeptidase activity"/>
    <property type="evidence" value="ECO:0007669"/>
    <property type="project" value="UniProtKB-KW"/>
</dbReference>
<accession>A0A8X6L3Z6</accession>
<proteinExistence type="predicted"/>
<dbReference type="SUPFAM" id="SSF53187">
    <property type="entry name" value="Zn-dependent exopeptidases"/>
    <property type="match status" value="1"/>
</dbReference>
<reference evidence="3" key="1">
    <citation type="submission" date="2020-07" db="EMBL/GenBank/DDBJ databases">
        <title>Multicomponent nature underlies the extraordinary mechanical properties of spider dragline silk.</title>
        <authorList>
            <person name="Kono N."/>
            <person name="Nakamura H."/>
            <person name="Mori M."/>
            <person name="Yoshida Y."/>
            <person name="Ohtoshi R."/>
            <person name="Malay A.D."/>
            <person name="Moran D.A.P."/>
            <person name="Tomita M."/>
            <person name="Numata K."/>
            <person name="Arakawa K."/>
        </authorList>
    </citation>
    <scope>NUCLEOTIDE SEQUENCE</scope>
</reference>
<protein>
    <submittedName>
        <fullName evidence="3">Cytosolic carboxypeptidase 2</fullName>
    </submittedName>
</protein>
<name>A0A8X6L3Z6_TRICU</name>
<feature type="compositionally biased region" description="Low complexity" evidence="2">
    <location>
        <begin position="170"/>
        <end position="188"/>
    </location>
</feature>
<dbReference type="AlphaFoldDB" id="A0A8X6L3Z6"/>
<dbReference type="InterPro" id="IPR050821">
    <property type="entry name" value="Cytosolic_carboxypeptidase"/>
</dbReference>
<comment type="caution">
    <text evidence="3">The sequence shown here is derived from an EMBL/GenBank/DDBJ whole genome shotgun (WGS) entry which is preliminary data.</text>
</comment>
<dbReference type="PANTHER" id="PTHR12756:SF9">
    <property type="entry name" value="CYTOSOLIC CARBOXYPEPTIDASE 6"/>
    <property type="match status" value="1"/>
</dbReference>
<dbReference type="OrthoDB" id="6433602at2759"/>
<sequence>MYLDLHAHTGLLGAFVYGNSYTDVYRFQRHTLFPKHLSYCAPDFSLEHTAYNKDKNKQGTSRRFLAAFLNERVNCYTLEVSFHGYEVSKGNSTSIHTYNEEEYLRLGESICHSLLDYYCATKYIPPDDVPKAVRESCCRGSRAKMVSNGNNKSPHRTASSVSGNEKKVVSQAATSKTKSTKTRAVASKVLNDQKQSANQRPAHAKKA</sequence>
<feature type="compositionally biased region" description="Polar residues" evidence="2">
    <location>
        <begin position="147"/>
        <end position="163"/>
    </location>
</feature>
<feature type="region of interest" description="Disordered" evidence="2">
    <location>
        <begin position="143"/>
        <end position="207"/>
    </location>
</feature>
<dbReference type="Proteomes" id="UP000887116">
    <property type="component" value="Unassembled WGS sequence"/>
</dbReference>
<dbReference type="EMBL" id="BMAO01024089">
    <property type="protein sequence ID" value="GFQ92913.1"/>
    <property type="molecule type" value="Genomic_DNA"/>
</dbReference>
<keyword evidence="3" id="KW-0121">Carboxypeptidase</keyword>
<organism evidence="3 4">
    <name type="scientific">Trichonephila clavata</name>
    <name type="common">Joro spider</name>
    <name type="synonym">Nephila clavata</name>
    <dbReference type="NCBI Taxonomy" id="2740835"/>
    <lineage>
        <taxon>Eukaryota</taxon>
        <taxon>Metazoa</taxon>
        <taxon>Ecdysozoa</taxon>
        <taxon>Arthropoda</taxon>
        <taxon>Chelicerata</taxon>
        <taxon>Arachnida</taxon>
        <taxon>Araneae</taxon>
        <taxon>Araneomorphae</taxon>
        <taxon>Entelegynae</taxon>
        <taxon>Araneoidea</taxon>
        <taxon>Nephilidae</taxon>
        <taxon>Trichonephila</taxon>
    </lineage>
</organism>